<dbReference type="InterPro" id="IPR000515">
    <property type="entry name" value="MetI-like"/>
</dbReference>
<dbReference type="InterPro" id="IPR035906">
    <property type="entry name" value="MetI-like_sf"/>
</dbReference>
<feature type="transmembrane region" description="Helical" evidence="9">
    <location>
        <begin position="113"/>
        <end position="137"/>
    </location>
</feature>
<dbReference type="Proteomes" id="UP001154240">
    <property type="component" value="Unassembled WGS sequence"/>
</dbReference>
<organism evidence="12 13">
    <name type="scientific">Thiovibrio frasassiensis</name>
    <dbReference type="NCBI Taxonomy" id="2984131"/>
    <lineage>
        <taxon>Bacteria</taxon>
        <taxon>Pseudomonadati</taxon>
        <taxon>Thermodesulfobacteriota</taxon>
        <taxon>Desulfobulbia</taxon>
        <taxon>Desulfobulbales</taxon>
        <taxon>Thiovibrionaceae</taxon>
        <taxon>Thiovibrio</taxon>
    </lineage>
</organism>
<dbReference type="Pfam" id="PF00528">
    <property type="entry name" value="BPD_transp_1"/>
    <property type="match status" value="1"/>
</dbReference>
<feature type="domain" description="ABC transmembrane type-1" evidence="11">
    <location>
        <begin position="73"/>
        <end position="284"/>
    </location>
</feature>
<dbReference type="PROSITE" id="PS50928">
    <property type="entry name" value="ABC_TM1"/>
    <property type="match status" value="1"/>
</dbReference>
<dbReference type="GO" id="GO:0005886">
    <property type="term" value="C:plasma membrane"/>
    <property type="evidence" value="ECO:0007669"/>
    <property type="project" value="UniProtKB-SubCell"/>
</dbReference>
<keyword evidence="8 9" id="KW-0472">Membrane</keyword>
<evidence type="ECO:0000313" key="13">
    <source>
        <dbReference type="Proteomes" id="UP001154240"/>
    </source>
</evidence>
<feature type="transmembrane region" description="Helical" evidence="9">
    <location>
        <begin position="77"/>
        <end position="101"/>
    </location>
</feature>
<evidence type="ECO:0000256" key="6">
    <source>
        <dbReference type="ARBA" id="ARBA00022692"/>
    </source>
</evidence>
<evidence type="ECO:0000313" key="12">
    <source>
        <dbReference type="EMBL" id="MDG4476077.1"/>
    </source>
</evidence>
<protein>
    <recommendedName>
        <fullName evidence="10">Phosphate transport system permease protein</fullName>
    </recommendedName>
</protein>
<dbReference type="Gene3D" id="1.10.3720.10">
    <property type="entry name" value="MetI-like"/>
    <property type="match status" value="1"/>
</dbReference>
<dbReference type="InterPro" id="IPR051124">
    <property type="entry name" value="Phosphate_Transport_Permease"/>
</dbReference>
<dbReference type="RefSeq" id="WP_307633046.1">
    <property type="nucleotide sequence ID" value="NZ_JAPHEH010000001.1"/>
</dbReference>
<evidence type="ECO:0000256" key="5">
    <source>
        <dbReference type="ARBA" id="ARBA00022592"/>
    </source>
</evidence>
<dbReference type="GO" id="GO:0006817">
    <property type="term" value="P:phosphate ion transport"/>
    <property type="evidence" value="ECO:0007669"/>
    <property type="project" value="UniProtKB-KW"/>
</dbReference>
<evidence type="ECO:0000256" key="7">
    <source>
        <dbReference type="ARBA" id="ARBA00022989"/>
    </source>
</evidence>
<proteinExistence type="inferred from homology"/>
<evidence type="ECO:0000256" key="8">
    <source>
        <dbReference type="ARBA" id="ARBA00023136"/>
    </source>
</evidence>
<feature type="transmembrane region" description="Helical" evidence="9">
    <location>
        <begin position="16"/>
        <end position="37"/>
    </location>
</feature>
<keyword evidence="4 10" id="KW-1003">Cell membrane</keyword>
<gene>
    <name evidence="12" type="primary">pstC</name>
    <name evidence="12" type="ORF">OLX77_07910</name>
</gene>
<keyword evidence="6 9" id="KW-0812">Transmembrane</keyword>
<evidence type="ECO:0000256" key="10">
    <source>
        <dbReference type="RuleBase" id="RU363054"/>
    </source>
</evidence>
<name>A0A9X4RQA5_9BACT</name>
<keyword evidence="5 10" id="KW-0592">Phosphate transport</keyword>
<dbReference type="PANTHER" id="PTHR30425:SF1">
    <property type="entry name" value="PHOSPHATE TRANSPORT SYSTEM PERMEASE PROTEIN PSTC"/>
    <property type="match status" value="1"/>
</dbReference>
<feature type="transmembrane region" description="Helical" evidence="9">
    <location>
        <begin position="201"/>
        <end position="219"/>
    </location>
</feature>
<dbReference type="SUPFAM" id="SSF161098">
    <property type="entry name" value="MetI-like"/>
    <property type="match status" value="1"/>
</dbReference>
<evidence type="ECO:0000256" key="2">
    <source>
        <dbReference type="ARBA" id="ARBA00007069"/>
    </source>
</evidence>
<feature type="transmembrane region" description="Helical" evidence="9">
    <location>
        <begin position="143"/>
        <end position="165"/>
    </location>
</feature>
<dbReference type="AlphaFoldDB" id="A0A9X4RQA5"/>
<comment type="similarity">
    <text evidence="2 10">Belongs to the binding-protein-dependent transport system permease family. CysTW subfamily.</text>
</comment>
<evidence type="ECO:0000256" key="3">
    <source>
        <dbReference type="ARBA" id="ARBA00022448"/>
    </source>
</evidence>
<evidence type="ECO:0000256" key="9">
    <source>
        <dbReference type="RuleBase" id="RU363032"/>
    </source>
</evidence>
<reference evidence="12" key="2">
    <citation type="submission" date="2022-10" db="EMBL/GenBank/DDBJ databases">
        <authorList>
            <person name="Aronson H.S."/>
        </authorList>
    </citation>
    <scope>NUCLEOTIDE SEQUENCE</scope>
    <source>
        <strain evidence="12">RS19-109</strain>
    </source>
</reference>
<keyword evidence="7 9" id="KW-1133">Transmembrane helix</keyword>
<evidence type="ECO:0000259" key="11">
    <source>
        <dbReference type="PROSITE" id="PS50928"/>
    </source>
</evidence>
<comment type="subcellular location">
    <subcellularLocation>
        <location evidence="1 9">Cell membrane</location>
        <topology evidence="1 9">Multi-pass membrane protein</topology>
    </subcellularLocation>
</comment>
<accession>A0A9X4RQA5</accession>
<reference evidence="12" key="1">
    <citation type="journal article" date="2022" name="bioRxiv">
        <title>Thiovibrio frasassiensisgen. nov., sp. nov., an autotrophic, elemental sulfur disproportionating bacterium isolated from sulfidic karst sediment, and proposal of Thiovibrionaceae fam. nov.</title>
        <authorList>
            <person name="Aronson H."/>
            <person name="Thomas C."/>
            <person name="Bhattacharyya M."/>
            <person name="Eckstein S."/>
            <person name="Jensen S."/>
            <person name="Barco R."/>
            <person name="Macalady J."/>
            <person name="Amend J."/>
        </authorList>
    </citation>
    <scope>NUCLEOTIDE SEQUENCE</scope>
    <source>
        <strain evidence="12">RS19-109</strain>
    </source>
</reference>
<dbReference type="InterPro" id="IPR011864">
    <property type="entry name" value="Phosphate_PstC"/>
</dbReference>
<dbReference type="EMBL" id="JAPHEH010000001">
    <property type="protein sequence ID" value="MDG4476077.1"/>
    <property type="molecule type" value="Genomic_DNA"/>
</dbReference>
<dbReference type="GO" id="GO:0005315">
    <property type="term" value="F:phosphate transmembrane transporter activity"/>
    <property type="evidence" value="ECO:0007669"/>
    <property type="project" value="InterPro"/>
</dbReference>
<dbReference type="NCBIfam" id="TIGR02138">
    <property type="entry name" value="phosphate_pstC"/>
    <property type="match status" value="1"/>
</dbReference>
<keyword evidence="13" id="KW-1185">Reference proteome</keyword>
<dbReference type="PANTHER" id="PTHR30425">
    <property type="entry name" value="PHOSPHATE TRANSPORT SYSTEM PERMEASE PROTEIN PST"/>
    <property type="match status" value="1"/>
</dbReference>
<sequence length="295" mass="31386">MSRSRKLHITDKLMRLLLVSAASTSVLIVCLIFLFLFKEAGPFALQPGLEKLFDSQWIPVSFQEEHFGVGPLLSGSALVTALAMLVTVPISVLVAIYIAEIAHPTEREFLKPFIEILASIPSVVLGFFGLLVVAPLIKALFGLTTGLTALTGALLLSLMAIPTIISLSEDALVSVPYALKNASLALGASHLQTIFRVTLPAALPGIVAAVMLGIGRVIGETMAVLMVTGNSAILTFSPLASVRTMTATIAAEMGEVPFGSVHYQALFWIGIILLGITFALNIVAQRVLKKYGMMK</sequence>
<keyword evidence="3 9" id="KW-0813">Transport</keyword>
<dbReference type="CDD" id="cd06261">
    <property type="entry name" value="TM_PBP2"/>
    <property type="match status" value="1"/>
</dbReference>
<evidence type="ECO:0000256" key="1">
    <source>
        <dbReference type="ARBA" id="ARBA00004651"/>
    </source>
</evidence>
<comment type="function">
    <text evidence="10">Part of the binding-protein-dependent transport system for phosphate; probably responsible for the translocation of the substrate across the membrane.</text>
</comment>
<feature type="transmembrane region" description="Helical" evidence="9">
    <location>
        <begin position="263"/>
        <end position="284"/>
    </location>
</feature>
<evidence type="ECO:0000256" key="4">
    <source>
        <dbReference type="ARBA" id="ARBA00022475"/>
    </source>
</evidence>
<comment type="caution">
    <text evidence="12">The sequence shown here is derived from an EMBL/GenBank/DDBJ whole genome shotgun (WGS) entry which is preliminary data.</text>
</comment>